<keyword evidence="7 10" id="KW-0464">Manganese</keyword>
<dbReference type="InterPro" id="IPR020855">
    <property type="entry name" value="Ureohydrolase_Mn_BS"/>
</dbReference>
<dbReference type="InterPro" id="IPR014033">
    <property type="entry name" value="Arginase"/>
</dbReference>
<keyword evidence="5 10" id="KW-0479">Metal-binding</keyword>
<dbReference type="FunFam" id="3.40.800.10:FF:000012">
    <property type="entry name" value="Arginase"/>
    <property type="match status" value="1"/>
</dbReference>
<dbReference type="InterPro" id="IPR023696">
    <property type="entry name" value="Ureohydrolase_dom_sf"/>
</dbReference>
<feature type="binding site" evidence="10">
    <location>
        <position position="133"/>
    </location>
    <ligand>
        <name>Mn(2+)</name>
        <dbReference type="ChEBI" id="CHEBI:29035"/>
        <label>1</label>
    </ligand>
</feature>
<dbReference type="PROSITE" id="PS51409">
    <property type="entry name" value="ARGINASE_2"/>
    <property type="match status" value="1"/>
</dbReference>
<dbReference type="PROSITE" id="PS01053">
    <property type="entry name" value="ARGINASE_1"/>
    <property type="match status" value="1"/>
</dbReference>
<dbReference type="Proteomes" id="UP000219439">
    <property type="component" value="Unassembled WGS sequence"/>
</dbReference>
<dbReference type="GO" id="GO:0000050">
    <property type="term" value="P:urea cycle"/>
    <property type="evidence" value="ECO:0007669"/>
    <property type="project" value="UniProtKB-UniPathway"/>
</dbReference>
<feature type="binding site" evidence="10">
    <location>
        <position position="131"/>
    </location>
    <ligand>
        <name>Mn(2+)</name>
        <dbReference type="ChEBI" id="CHEBI:29035"/>
        <label>1</label>
    </ligand>
</feature>
<evidence type="ECO:0000256" key="8">
    <source>
        <dbReference type="ARBA" id="ARBA00047391"/>
    </source>
</evidence>
<dbReference type="OrthoDB" id="9788689at2"/>
<dbReference type="PRINTS" id="PR00116">
    <property type="entry name" value="ARGINASE"/>
</dbReference>
<dbReference type="PANTHER" id="PTHR43782:SF3">
    <property type="entry name" value="ARGINASE"/>
    <property type="match status" value="1"/>
</dbReference>
<feature type="binding site" evidence="10">
    <location>
        <position position="235"/>
    </location>
    <ligand>
        <name>Mn(2+)</name>
        <dbReference type="ChEBI" id="CHEBI:29035"/>
        <label>1</label>
    </ligand>
</feature>
<dbReference type="Pfam" id="PF00491">
    <property type="entry name" value="Arginase"/>
    <property type="match status" value="1"/>
</dbReference>
<comment type="pathway">
    <text evidence="1">Nitrogen metabolism; urea cycle; L-ornithine and urea from L-arginine: step 1/1.</text>
</comment>
<evidence type="ECO:0000256" key="5">
    <source>
        <dbReference type="ARBA" id="ARBA00022723"/>
    </source>
</evidence>
<dbReference type="PIRSF" id="PIRSF036979">
    <property type="entry name" value="Arginase"/>
    <property type="match status" value="1"/>
</dbReference>
<accession>A0A285PGC5</accession>
<reference evidence="14 15" key="1">
    <citation type="submission" date="2017-09" db="EMBL/GenBank/DDBJ databases">
        <authorList>
            <person name="Ehlers B."/>
            <person name="Leendertz F.H."/>
        </authorList>
    </citation>
    <scope>NUCLEOTIDE SEQUENCE [LARGE SCALE GENOMIC DNA]</scope>
    <source>
        <strain evidence="14 15">DSM 18289</strain>
    </source>
</reference>
<evidence type="ECO:0000256" key="2">
    <source>
        <dbReference type="ARBA" id="ARBA00012168"/>
    </source>
</evidence>
<keyword evidence="4 13" id="KW-0056">Arginine metabolism</keyword>
<dbReference type="UniPathway" id="UPA00158">
    <property type="reaction ID" value="UER00270"/>
</dbReference>
<dbReference type="InterPro" id="IPR006035">
    <property type="entry name" value="Ureohydrolase"/>
</dbReference>
<protein>
    <recommendedName>
        <fullName evidence="3 9">Arginase</fullName>
        <ecNumber evidence="2 9">3.5.3.1</ecNumber>
    </recommendedName>
</protein>
<dbReference type="SUPFAM" id="SSF52768">
    <property type="entry name" value="Arginase/deacetylase"/>
    <property type="match status" value="1"/>
</dbReference>
<evidence type="ECO:0000313" key="14">
    <source>
        <dbReference type="EMBL" id="SNZ20744.1"/>
    </source>
</evidence>
<comment type="similarity">
    <text evidence="11 12">Belongs to the arginase family.</text>
</comment>
<feature type="binding site" evidence="10">
    <location>
        <position position="102"/>
    </location>
    <ligand>
        <name>Mn(2+)</name>
        <dbReference type="ChEBI" id="CHEBI:29035"/>
        <label>1</label>
    </ligand>
</feature>
<dbReference type="AlphaFoldDB" id="A0A285PGC5"/>
<proteinExistence type="inferred from homology"/>
<evidence type="ECO:0000256" key="10">
    <source>
        <dbReference type="PIRSR" id="PIRSR036979-1"/>
    </source>
</evidence>
<evidence type="ECO:0000256" key="3">
    <source>
        <dbReference type="ARBA" id="ARBA00018123"/>
    </source>
</evidence>
<dbReference type="CDD" id="cd09989">
    <property type="entry name" value="Arginase"/>
    <property type="match status" value="1"/>
</dbReference>
<evidence type="ECO:0000256" key="6">
    <source>
        <dbReference type="ARBA" id="ARBA00022801"/>
    </source>
</evidence>
<dbReference type="GO" id="GO:0030145">
    <property type="term" value="F:manganese ion binding"/>
    <property type="evidence" value="ECO:0007669"/>
    <property type="project" value="TreeGrafter"/>
</dbReference>
<dbReference type="GO" id="GO:0005737">
    <property type="term" value="C:cytoplasm"/>
    <property type="evidence" value="ECO:0007669"/>
    <property type="project" value="TreeGrafter"/>
</dbReference>
<dbReference type="EMBL" id="OBEL01000005">
    <property type="protein sequence ID" value="SNZ20744.1"/>
    <property type="molecule type" value="Genomic_DNA"/>
</dbReference>
<feature type="binding site" evidence="10">
    <location>
        <position position="233"/>
    </location>
    <ligand>
        <name>Mn(2+)</name>
        <dbReference type="ChEBI" id="CHEBI:29035"/>
        <label>1</label>
    </ligand>
</feature>
<dbReference type="NCBIfam" id="TIGR01229">
    <property type="entry name" value="rocF_arginase"/>
    <property type="match status" value="1"/>
</dbReference>
<evidence type="ECO:0000256" key="1">
    <source>
        <dbReference type="ARBA" id="ARBA00005098"/>
    </source>
</evidence>
<feature type="binding site" evidence="10">
    <location>
        <position position="129"/>
    </location>
    <ligand>
        <name>Mn(2+)</name>
        <dbReference type="ChEBI" id="CHEBI:29035"/>
        <label>1</label>
    </ligand>
</feature>
<dbReference type="EC" id="3.5.3.1" evidence="2 9"/>
<comment type="cofactor">
    <cofactor evidence="10 13">
        <name>Mn(2+)</name>
        <dbReference type="ChEBI" id="CHEBI:29035"/>
    </cofactor>
    <text evidence="10 13">Binds 2 manganese ions per subunit.</text>
</comment>
<evidence type="ECO:0000256" key="9">
    <source>
        <dbReference type="NCBIfam" id="TIGR01229"/>
    </source>
</evidence>
<dbReference type="GO" id="GO:0006525">
    <property type="term" value="P:arginine metabolic process"/>
    <property type="evidence" value="ECO:0007669"/>
    <property type="project" value="UniProtKB-KW"/>
</dbReference>
<organism evidence="14 15">
    <name type="scientific">Cohaesibacter gelatinilyticus</name>
    <dbReference type="NCBI Taxonomy" id="372072"/>
    <lineage>
        <taxon>Bacteria</taxon>
        <taxon>Pseudomonadati</taxon>
        <taxon>Pseudomonadota</taxon>
        <taxon>Alphaproteobacteria</taxon>
        <taxon>Hyphomicrobiales</taxon>
        <taxon>Cohaesibacteraceae</taxon>
    </lineage>
</organism>
<dbReference type="PANTHER" id="PTHR43782">
    <property type="entry name" value="ARGINASE"/>
    <property type="match status" value="1"/>
</dbReference>
<keyword evidence="6 12" id="KW-0378">Hydrolase</keyword>
<comment type="catalytic activity">
    <reaction evidence="8 13">
        <text>L-arginine + H2O = urea + L-ornithine</text>
        <dbReference type="Rhea" id="RHEA:20569"/>
        <dbReference type="ChEBI" id="CHEBI:15377"/>
        <dbReference type="ChEBI" id="CHEBI:16199"/>
        <dbReference type="ChEBI" id="CHEBI:32682"/>
        <dbReference type="ChEBI" id="CHEBI:46911"/>
        <dbReference type="EC" id="3.5.3.1"/>
    </reaction>
</comment>
<evidence type="ECO:0000256" key="12">
    <source>
        <dbReference type="RuleBase" id="RU003684"/>
    </source>
</evidence>
<evidence type="ECO:0000313" key="15">
    <source>
        <dbReference type="Proteomes" id="UP000219439"/>
    </source>
</evidence>
<gene>
    <name evidence="14" type="ORF">SAMN06265368_3854</name>
</gene>
<evidence type="ECO:0000256" key="4">
    <source>
        <dbReference type="ARBA" id="ARBA00022503"/>
    </source>
</evidence>
<keyword evidence="15" id="KW-1185">Reference proteome</keyword>
<name>A0A285PGC5_9HYPH</name>
<dbReference type="Gene3D" id="3.40.800.10">
    <property type="entry name" value="Ureohydrolase domain"/>
    <property type="match status" value="1"/>
</dbReference>
<evidence type="ECO:0000256" key="7">
    <source>
        <dbReference type="ARBA" id="ARBA00023211"/>
    </source>
</evidence>
<dbReference type="RefSeq" id="WP_097155099.1">
    <property type="nucleotide sequence ID" value="NZ_OBEL01000005.1"/>
</dbReference>
<dbReference type="GO" id="GO:0004053">
    <property type="term" value="F:arginase activity"/>
    <property type="evidence" value="ECO:0007669"/>
    <property type="project" value="UniProtKB-UniRule"/>
</dbReference>
<sequence>MANQQQTIGLLGIPLQDGTHEKGCLMGPDALRTAGLIQTLQSMGFQSRDYGNVRPQNADDAFRLSGNALNASEIAGWTRAIQAKAAQMLQDNCFPLFMGGDHALSIGTVAALAEHANGQDRPLYVLWLDAHPDFNSPGTSESGNMHGMSVAAFCGLPELSDLFEPKLNCPVDPTHVHMIGIRSVDAEERVQLKKHQVHVNDMRLIDEIGVMKPLQRLIDDVKANNGLLHVSLDVDFLDPSIAPAVGTTVPGGATFREAHLIMELLHESGLVTSLDIVELNPFLDERGKTAELLTDLAASLFGRKIFDRPTRHHRNTMDRHH</sequence>
<evidence type="ECO:0000256" key="11">
    <source>
        <dbReference type="PROSITE-ProRule" id="PRU00742"/>
    </source>
</evidence>
<evidence type="ECO:0000256" key="13">
    <source>
        <dbReference type="RuleBase" id="RU361159"/>
    </source>
</evidence>